<dbReference type="EMBL" id="JANJQO010000090">
    <property type="protein sequence ID" value="KAJ2982181.1"/>
    <property type="molecule type" value="Genomic_DNA"/>
</dbReference>
<gene>
    <name evidence="1" type="ORF">NQ176_g1555</name>
</gene>
<accession>A0ACC1NUM2</accession>
<organism evidence="1 2">
    <name type="scientific">Zarea fungicola</name>
    <dbReference type="NCBI Taxonomy" id="93591"/>
    <lineage>
        <taxon>Eukaryota</taxon>
        <taxon>Fungi</taxon>
        <taxon>Dikarya</taxon>
        <taxon>Ascomycota</taxon>
        <taxon>Pezizomycotina</taxon>
        <taxon>Sordariomycetes</taxon>
        <taxon>Hypocreomycetidae</taxon>
        <taxon>Hypocreales</taxon>
        <taxon>Cordycipitaceae</taxon>
        <taxon>Zarea</taxon>
    </lineage>
</organism>
<dbReference type="Proteomes" id="UP001143910">
    <property type="component" value="Unassembled WGS sequence"/>
</dbReference>
<comment type="caution">
    <text evidence="1">The sequence shown here is derived from an EMBL/GenBank/DDBJ whole genome shotgun (WGS) entry which is preliminary data.</text>
</comment>
<name>A0ACC1NUM2_9HYPO</name>
<sequence length="322" mass="35828">MLWDEPTKQPRQYSAMATIHNDGTPEIGPRRQKGRSQAAVQFIQIQTPGKATSSSLSLIRSHVARRQRTRKSKKGMNKVANQDDEDTQARRISAKMAPPRATSHGRKAQPRTPTTVVPHRKTLSPSPKQLIGSSKNDAPHMPAGSFTVEEQFLFDFYFTYVISYGYEQCYRTEDAMIYHKLMREVWVPYVLAEPCLLSVVFHVACRNYLIVAKNHDDSNRFEIKMLEYRAKCLNNASKAIESKAAATDTIIALALVMASESYLIGDIASFAAHGGAVARMVRSRGGVQELGIGGFLGRIVGSCIFNPCHNLVAGPIELIDFR</sequence>
<evidence type="ECO:0000313" key="2">
    <source>
        <dbReference type="Proteomes" id="UP001143910"/>
    </source>
</evidence>
<evidence type="ECO:0000313" key="1">
    <source>
        <dbReference type="EMBL" id="KAJ2982181.1"/>
    </source>
</evidence>
<protein>
    <submittedName>
        <fullName evidence="1">Uncharacterized protein</fullName>
    </submittedName>
</protein>
<proteinExistence type="predicted"/>
<reference evidence="1" key="1">
    <citation type="submission" date="2022-08" db="EMBL/GenBank/DDBJ databases">
        <title>Genome Sequence of Lecanicillium fungicola.</title>
        <authorList>
            <person name="Buettner E."/>
        </authorList>
    </citation>
    <scope>NUCLEOTIDE SEQUENCE</scope>
    <source>
        <strain evidence="1">Babe33</strain>
    </source>
</reference>
<keyword evidence="2" id="KW-1185">Reference proteome</keyword>